<dbReference type="CDD" id="cd17535">
    <property type="entry name" value="REC_NarL-like"/>
    <property type="match status" value="1"/>
</dbReference>
<dbReference type="InterPro" id="IPR036890">
    <property type="entry name" value="HATPase_C_sf"/>
</dbReference>
<dbReference type="InterPro" id="IPR058245">
    <property type="entry name" value="NreC/VraR/RcsB-like_REC"/>
</dbReference>
<sequence length="364" mass="40154">MAEQSQELQRSREKLRSLAAELAVAEERERRHIARELEDHLTQPLKLGRMKLGHVIRQTTTASVGALLQDIDEIMDRALKFTESLAVNLTPPVLHEQGFQPALQWLANRMGQHGLAVSLHPTPKEPRLDSDQAIILFQSVRELLFNVLKHAGTRRAALSVAHQPTGHLSVTVKDEGRGIQTDELEQPGDPDSRFGLFTIKERMAKLTGRMEVRSLPGQGTSVTLLIPIGSPPEADLSDGKPETTERLRVLLVDDHAMVREGLRSILEHYHDLEVVGEAGDGMEAVKLARTRHPDVVVMDINMPRLDGIAATRQIKRDLPSTAVIGISVQDSSQIEQAMISAGAAKFLTKDRAASHLHDAIVSAR</sequence>
<dbReference type="Pfam" id="PF02518">
    <property type="entry name" value="HATPase_c"/>
    <property type="match status" value="1"/>
</dbReference>
<dbReference type="PANTHER" id="PTHR24421:SF58">
    <property type="entry name" value="SIGNAL TRANSDUCTION HISTIDINE-PROTEIN KINASE_PHOSPHATASE UHPB"/>
    <property type="match status" value="1"/>
</dbReference>
<feature type="domain" description="Histidine kinase" evidence="6">
    <location>
        <begin position="136"/>
        <end position="230"/>
    </location>
</feature>
<accession>A0A0K2GA18</accession>
<keyword evidence="2" id="KW-0418">Kinase</keyword>
<evidence type="ECO:0000256" key="5">
    <source>
        <dbReference type="SAM" id="Coils"/>
    </source>
</evidence>
<evidence type="ECO:0000313" key="8">
    <source>
        <dbReference type="EMBL" id="ALA57719.1"/>
    </source>
</evidence>
<dbReference type="PROSITE" id="PS50110">
    <property type="entry name" value="RESPONSE_REGULATORY"/>
    <property type="match status" value="1"/>
</dbReference>
<evidence type="ECO:0000256" key="2">
    <source>
        <dbReference type="ARBA" id="ARBA00022777"/>
    </source>
</evidence>
<dbReference type="PROSITE" id="PS50109">
    <property type="entry name" value="HIS_KIN"/>
    <property type="match status" value="1"/>
</dbReference>
<dbReference type="AlphaFoldDB" id="A0A0K2GA18"/>
<evidence type="ECO:0000256" key="1">
    <source>
        <dbReference type="ARBA" id="ARBA00022679"/>
    </source>
</evidence>
<keyword evidence="1" id="KW-0808">Transferase</keyword>
<organism evidence="8 9">
    <name type="scientific">Nitrospira moscoviensis</name>
    <dbReference type="NCBI Taxonomy" id="42253"/>
    <lineage>
        <taxon>Bacteria</taxon>
        <taxon>Pseudomonadati</taxon>
        <taxon>Nitrospirota</taxon>
        <taxon>Nitrospiria</taxon>
        <taxon>Nitrospirales</taxon>
        <taxon>Nitrospiraceae</taxon>
        <taxon>Nitrospira</taxon>
    </lineage>
</organism>
<dbReference type="Gene3D" id="3.30.565.10">
    <property type="entry name" value="Histidine kinase-like ATPase, C-terminal domain"/>
    <property type="match status" value="1"/>
</dbReference>
<dbReference type="GO" id="GO:0046983">
    <property type="term" value="F:protein dimerization activity"/>
    <property type="evidence" value="ECO:0007669"/>
    <property type="project" value="InterPro"/>
</dbReference>
<dbReference type="KEGG" id="nmv:NITMOv2_1291"/>
<evidence type="ECO:0000256" key="4">
    <source>
        <dbReference type="PROSITE-ProRule" id="PRU00169"/>
    </source>
</evidence>
<dbReference type="InterPro" id="IPR005467">
    <property type="entry name" value="His_kinase_dom"/>
</dbReference>
<dbReference type="SUPFAM" id="SSF52172">
    <property type="entry name" value="CheY-like"/>
    <property type="match status" value="1"/>
</dbReference>
<evidence type="ECO:0000256" key="3">
    <source>
        <dbReference type="ARBA" id="ARBA00023012"/>
    </source>
</evidence>
<dbReference type="Gene3D" id="3.40.50.2300">
    <property type="match status" value="1"/>
</dbReference>
<dbReference type="Gene3D" id="1.20.5.1930">
    <property type="match status" value="1"/>
</dbReference>
<dbReference type="PANTHER" id="PTHR24421">
    <property type="entry name" value="NITRATE/NITRITE SENSOR PROTEIN NARX-RELATED"/>
    <property type="match status" value="1"/>
</dbReference>
<evidence type="ECO:0000313" key="9">
    <source>
        <dbReference type="Proteomes" id="UP000069205"/>
    </source>
</evidence>
<dbReference type="Pfam" id="PF07730">
    <property type="entry name" value="HisKA_3"/>
    <property type="match status" value="1"/>
</dbReference>
<dbReference type="InterPro" id="IPR011006">
    <property type="entry name" value="CheY-like_superfamily"/>
</dbReference>
<dbReference type="PATRIC" id="fig|42253.5.peg.1272"/>
<feature type="modified residue" description="4-aspartylphosphate" evidence="4">
    <location>
        <position position="299"/>
    </location>
</feature>
<dbReference type="InterPro" id="IPR003594">
    <property type="entry name" value="HATPase_dom"/>
</dbReference>
<dbReference type="SMART" id="SM00387">
    <property type="entry name" value="HATPase_c"/>
    <property type="match status" value="1"/>
</dbReference>
<gene>
    <name evidence="8" type="ORF">NITMOv2_1291</name>
</gene>
<dbReference type="InterPro" id="IPR011712">
    <property type="entry name" value="Sig_transdc_His_kin_sub3_dim/P"/>
</dbReference>
<keyword evidence="4" id="KW-0597">Phosphoprotein</keyword>
<protein>
    <recommendedName>
        <fullName evidence="10">Nitrogen regulation protein B</fullName>
    </recommendedName>
</protein>
<dbReference type="Proteomes" id="UP000069205">
    <property type="component" value="Chromosome"/>
</dbReference>
<feature type="coiled-coil region" evidence="5">
    <location>
        <begin position="1"/>
        <end position="28"/>
    </location>
</feature>
<dbReference type="GO" id="GO:0016020">
    <property type="term" value="C:membrane"/>
    <property type="evidence" value="ECO:0007669"/>
    <property type="project" value="InterPro"/>
</dbReference>
<dbReference type="CDD" id="cd16917">
    <property type="entry name" value="HATPase_UhpB-NarQ-NarX-like"/>
    <property type="match status" value="1"/>
</dbReference>
<dbReference type="STRING" id="42253.NITMOv2_1291"/>
<keyword evidence="9" id="KW-1185">Reference proteome</keyword>
<keyword evidence="5" id="KW-0175">Coiled coil</keyword>
<reference evidence="8 9" key="1">
    <citation type="journal article" date="2015" name="Proc. Natl. Acad. Sci. U.S.A.">
        <title>Expanded metabolic versatility of ubiquitous nitrite-oxidizing bacteria from the genus Nitrospira.</title>
        <authorList>
            <person name="Koch H."/>
            <person name="Lucker S."/>
            <person name="Albertsen M."/>
            <person name="Kitzinger K."/>
            <person name="Herbold C."/>
            <person name="Spieck E."/>
            <person name="Nielsen P.H."/>
            <person name="Wagner M."/>
            <person name="Daims H."/>
        </authorList>
    </citation>
    <scope>NUCLEOTIDE SEQUENCE [LARGE SCALE GENOMIC DNA]</scope>
    <source>
        <strain evidence="8 9">NSP M-1</strain>
    </source>
</reference>
<evidence type="ECO:0000259" key="7">
    <source>
        <dbReference type="PROSITE" id="PS50110"/>
    </source>
</evidence>
<evidence type="ECO:0008006" key="10">
    <source>
        <dbReference type="Google" id="ProtNLM"/>
    </source>
</evidence>
<keyword evidence="3" id="KW-0902">Two-component regulatory system</keyword>
<dbReference type="EMBL" id="CP011801">
    <property type="protein sequence ID" value="ALA57719.1"/>
    <property type="molecule type" value="Genomic_DNA"/>
</dbReference>
<dbReference type="InterPro" id="IPR001789">
    <property type="entry name" value="Sig_transdc_resp-reg_receiver"/>
</dbReference>
<dbReference type="InterPro" id="IPR050482">
    <property type="entry name" value="Sensor_HK_TwoCompSys"/>
</dbReference>
<name>A0A0K2GA18_NITMO</name>
<evidence type="ECO:0000259" key="6">
    <source>
        <dbReference type="PROSITE" id="PS50109"/>
    </source>
</evidence>
<dbReference type="Pfam" id="PF00072">
    <property type="entry name" value="Response_reg"/>
    <property type="match status" value="1"/>
</dbReference>
<dbReference type="SMART" id="SM00448">
    <property type="entry name" value="REC"/>
    <property type="match status" value="1"/>
</dbReference>
<feature type="domain" description="Response regulatory" evidence="7">
    <location>
        <begin position="248"/>
        <end position="364"/>
    </location>
</feature>
<dbReference type="SUPFAM" id="SSF55874">
    <property type="entry name" value="ATPase domain of HSP90 chaperone/DNA topoisomerase II/histidine kinase"/>
    <property type="match status" value="1"/>
</dbReference>
<dbReference type="RefSeq" id="WP_053379004.1">
    <property type="nucleotide sequence ID" value="NZ_CP011801.1"/>
</dbReference>
<proteinExistence type="predicted"/>
<dbReference type="GO" id="GO:0000155">
    <property type="term" value="F:phosphorelay sensor kinase activity"/>
    <property type="evidence" value="ECO:0007669"/>
    <property type="project" value="InterPro"/>
</dbReference>